<proteinExistence type="predicted"/>
<sequence length="447" mass="50342">MASRLVRFSSQKPIEHESFEVEEEDVQAEAISNIFKLQLPPILDENDYKFDLHTAASIDKESVEAILQSKSNLAKVNMSNVAQWTPLMYAARLGHDSICEVLKNKGALMDIRNNKGQTALMLAAACGHENTIKFILKQKEVKINLQDKYGCTALHYAVQNDMLTTVELLIAKNADVNISDLSGMTPTLDACLVGKEALLKLLLKKGGIVTKTNSKGENGVVLASDYPAILNVLRKHGINTNIERVDPPPVFISSPTPANIPSIVKATSKPDYSITEILKMLKLEKYQSIFEQNQIDMTTFFMLEDNDLKEMGITAFGPKTKLLNLIKGYIDTGSINLVLEESSREMSMGNNEINQINFQLNNDLQMTRQQLNELEMDFSRKCDIINNQKAELEKLSMLQNSVFSKVTNLKNELDREQNDMTEEVQLRMTRVKLQNILELIKSFKLHD</sequence>
<organism evidence="1 2">
    <name type="scientific">Rhabditophanes sp. KR3021</name>
    <dbReference type="NCBI Taxonomy" id="114890"/>
    <lineage>
        <taxon>Eukaryota</taxon>
        <taxon>Metazoa</taxon>
        <taxon>Ecdysozoa</taxon>
        <taxon>Nematoda</taxon>
        <taxon>Chromadorea</taxon>
        <taxon>Rhabditida</taxon>
        <taxon>Tylenchina</taxon>
        <taxon>Panagrolaimomorpha</taxon>
        <taxon>Strongyloidoidea</taxon>
        <taxon>Alloionematidae</taxon>
        <taxon>Rhabditophanes</taxon>
    </lineage>
</organism>
<name>A0AC35U5S9_9BILA</name>
<dbReference type="WBParaSite" id="RSKR_0000748900.1">
    <property type="protein sequence ID" value="RSKR_0000748900.1"/>
    <property type="gene ID" value="RSKR_0000748900"/>
</dbReference>
<evidence type="ECO:0000313" key="1">
    <source>
        <dbReference type="Proteomes" id="UP000095286"/>
    </source>
</evidence>
<evidence type="ECO:0000313" key="2">
    <source>
        <dbReference type="WBParaSite" id="RSKR_0000748900.1"/>
    </source>
</evidence>
<reference evidence="2" key="1">
    <citation type="submission" date="2016-11" db="UniProtKB">
        <authorList>
            <consortium name="WormBaseParasite"/>
        </authorList>
    </citation>
    <scope>IDENTIFICATION</scope>
    <source>
        <strain evidence="2">KR3021</strain>
    </source>
</reference>
<protein>
    <submittedName>
        <fullName evidence="2">SAM domain-containing protein</fullName>
    </submittedName>
</protein>
<accession>A0AC35U5S9</accession>
<dbReference type="Proteomes" id="UP000095286">
    <property type="component" value="Unplaced"/>
</dbReference>